<evidence type="ECO:0000259" key="2">
    <source>
        <dbReference type="Pfam" id="PF13102"/>
    </source>
</evidence>
<dbReference type="InterPro" id="IPR025269">
    <property type="entry name" value="SAM-like_dom"/>
</dbReference>
<accession>S3ZKL9</accession>
<dbReference type="GO" id="GO:0003677">
    <property type="term" value="F:DNA binding"/>
    <property type="evidence" value="ECO:0007669"/>
    <property type="project" value="UniProtKB-KW"/>
</dbReference>
<gene>
    <name evidence="3" type="ORF">HMPREF1181_00863</name>
</gene>
<dbReference type="SUPFAM" id="SSF56349">
    <property type="entry name" value="DNA breaking-rejoining enzymes"/>
    <property type="match status" value="1"/>
</dbReference>
<dbReference type="OrthoDB" id="1062381at2"/>
<organism evidence="3 4">
    <name type="scientific">Bacteroides stercoris CC31F</name>
    <dbReference type="NCBI Taxonomy" id="1073351"/>
    <lineage>
        <taxon>Bacteria</taxon>
        <taxon>Pseudomonadati</taxon>
        <taxon>Bacteroidota</taxon>
        <taxon>Bacteroidia</taxon>
        <taxon>Bacteroidales</taxon>
        <taxon>Bacteroidaceae</taxon>
        <taxon>Bacteroides</taxon>
    </lineage>
</organism>
<evidence type="ECO:0000313" key="3">
    <source>
        <dbReference type="EMBL" id="EPH21280.1"/>
    </source>
</evidence>
<name>S3ZKL9_BACSE</name>
<reference evidence="3 4" key="1">
    <citation type="submission" date="2013-05" db="EMBL/GenBank/DDBJ databases">
        <title>The Genome Sequence of Bacteroides stercoris CC31F.</title>
        <authorList>
            <consortium name="The Broad Institute Genomics Platform"/>
            <person name="Earl A."/>
            <person name="Ward D."/>
            <person name="Feldgarden M."/>
            <person name="Gevers D."/>
            <person name="Oliphant K."/>
            <person name="Allen-Vercoe E."/>
            <person name="Walker B."/>
            <person name="Young S."/>
            <person name="Zeng Q."/>
            <person name="Gargeya S."/>
            <person name="Fitzgerald M."/>
            <person name="Haas B."/>
            <person name="Abouelleil A."/>
            <person name="Allen A.W."/>
            <person name="Alvarado L."/>
            <person name="Arachchi H.M."/>
            <person name="Berlin A.M."/>
            <person name="Chapman S.B."/>
            <person name="Gainer-Dewar J."/>
            <person name="Goldberg J."/>
            <person name="Griggs A."/>
            <person name="Gujja S."/>
            <person name="Hansen M."/>
            <person name="Howarth C."/>
            <person name="Imamovic A."/>
            <person name="Ireland A."/>
            <person name="Larimer J."/>
            <person name="McCowan C."/>
            <person name="Murphy C."/>
            <person name="Pearson M."/>
            <person name="Poon T.W."/>
            <person name="Priest M."/>
            <person name="Roberts A."/>
            <person name="Saif S."/>
            <person name="Shea T."/>
            <person name="Sisk P."/>
            <person name="Sykes S."/>
            <person name="Wortman J."/>
            <person name="Nusbaum C."/>
            <person name="Birren B."/>
        </authorList>
    </citation>
    <scope>NUCLEOTIDE SEQUENCE [LARGE SCALE GENOMIC DNA]</scope>
    <source>
        <strain evidence="3 4">CC31F</strain>
    </source>
</reference>
<keyword evidence="1" id="KW-0238">DNA-binding</keyword>
<dbReference type="HOGENOM" id="CLU_097374_0_0_10"/>
<dbReference type="Proteomes" id="UP000014614">
    <property type="component" value="Unassembled WGS sequence"/>
</dbReference>
<dbReference type="Gene3D" id="1.10.150.130">
    <property type="match status" value="1"/>
</dbReference>
<dbReference type="PATRIC" id="fig|1073351.3.peg.843"/>
<dbReference type="InterPro" id="IPR010998">
    <property type="entry name" value="Integrase_recombinase_N"/>
</dbReference>
<evidence type="ECO:0000256" key="1">
    <source>
        <dbReference type="ARBA" id="ARBA00023125"/>
    </source>
</evidence>
<evidence type="ECO:0000313" key="4">
    <source>
        <dbReference type="Proteomes" id="UP000014614"/>
    </source>
</evidence>
<proteinExistence type="predicted"/>
<feature type="domain" description="Phage integrase SAM-like" evidence="2">
    <location>
        <begin position="47"/>
        <end position="136"/>
    </location>
</feature>
<comment type="caution">
    <text evidence="3">The sequence shown here is derived from an EMBL/GenBank/DDBJ whole genome shotgun (WGS) entry which is preliminary data.</text>
</comment>
<dbReference type="Pfam" id="PF13102">
    <property type="entry name" value="Phage_int_SAM_5"/>
    <property type="match status" value="1"/>
</dbReference>
<dbReference type="EMBL" id="ATFP01000013">
    <property type="protein sequence ID" value="EPH21280.1"/>
    <property type="molecule type" value="Genomic_DNA"/>
</dbReference>
<dbReference type="InterPro" id="IPR011010">
    <property type="entry name" value="DNA_brk_join_enz"/>
</dbReference>
<dbReference type="RefSeq" id="WP_016661271.1">
    <property type="nucleotide sequence ID" value="NZ_KE340311.1"/>
</dbReference>
<dbReference type="AlphaFoldDB" id="S3ZKL9"/>
<sequence length="230" mass="26762">MTNRRIAYELKKYRERLNDIDCADCYTAKQLKTILTQPDIITPNVHTFNEFMRQSIERIHAEGRVSYASMMTDTLKMFDKAEGEIPMLVMNHHVVSHFDSWMKKQGHTDGGQQIRLCHIKAQVNEAIKRGLLKCKEHPFAYTRIPTPEPREMDITPDQIRRIMQRDVSHSKRLTLAKDMFLLSFYLGGINFADLMQVDLSGTGISYKRQKYLLGQLIEYTLASNRKHGLL</sequence>
<protein>
    <recommendedName>
        <fullName evidence="2">Phage integrase SAM-like domain-containing protein</fullName>
    </recommendedName>
</protein>